<evidence type="ECO:0000256" key="2">
    <source>
        <dbReference type="ARBA" id="ARBA00023002"/>
    </source>
</evidence>
<dbReference type="EMBL" id="CAFAAJ010000052">
    <property type="protein sequence ID" value="CAB4801318.1"/>
    <property type="molecule type" value="Genomic_DNA"/>
</dbReference>
<gene>
    <name evidence="4" type="ORF">UFOPK3001_00978</name>
</gene>
<dbReference type="InterPro" id="IPR057326">
    <property type="entry name" value="KR_dom"/>
</dbReference>
<dbReference type="Gene3D" id="3.40.50.720">
    <property type="entry name" value="NAD(P)-binding Rossmann-like Domain"/>
    <property type="match status" value="1"/>
</dbReference>
<dbReference type="CDD" id="cd05233">
    <property type="entry name" value="SDR_c"/>
    <property type="match status" value="1"/>
</dbReference>
<feature type="domain" description="Ketoreductase" evidence="3">
    <location>
        <begin position="6"/>
        <end position="185"/>
    </location>
</feature>
<evidence type="ECO:0000259" key="3">
    <source>
        <dbReference type="SMART" id="SM00822"/>
    </source>
</evidence>
<dbReference type="SMART" id="SM00822">
    <property type="entry name" value="PKS_KR"/>
    <property type="match status" value="1"/>
</dbReference>
<comment type="similarity">
    <text evidence="1">Belongs to the short-chain dehydrogenases/reductases (SDR) family.</text>
</comment>
<evidence type="ECO:0000256" key="1">
    <source>
        <dbReference type="ARBA" id="ARBA00006484"/>
    </source>
</evidence>
<sequence length="262" mass="27415">MELSGKRVLITGASRGLGEALAVSFAAAGAKVVLVARSSETIHALAARLGGAAYAVDLSDQSQVDGLIERIEADGGPVDVLVNNAAVETNRLIDEMDEADIASSISLNLTTPERLTRQVLPGMLQRGRGHIVNVSSMTGIANIPSTSVYSSAKAGLSHFSGGLLADLKGTPIGVTLVEPGPIDTGMWDNIVASPAVQAAVKRMTTLKLAPHIAPATLAVAVVSAVQANRKYVRFPKRGMLLYLLENAPRRMMAWCLVGVKAR</sequence>
<dbReference type="Pfam" id="PF00106">
    <property type="entry name" value="adh_short"/>
    <property type="match status" value="1"/>
</dbReference>
<dbReference type="SUPFAM" id="SSF51735">
    <property type="entry name" value="NAD(P)-binding Rossmann-fold domains"/>
    <property type="match status" value="1"/>
</dbReference>
<dbReference type="InterPro" id="IPR002347">
    <property type="entry name" value="SDR_fam"/>
</dbReference>
<dbReference type="PRINTS" id="PR00080">
    <property type="entry name" value="SDRFAMILY"/>
</dbReference>
<dbReference type="PANTHER" id="PTHR44196">
    <property type="entry name" value="DEHYDROGENASE/REDUCTASE SDR FAMILY MEMBER 7B"/>
    <property type="match status" value="1"/>
</dbReference>
<dbReference type="InterPro" id="IPR036291">
    <property type="entry name" value="NAD(P)-bd_dom_sf"/>
</dbReference>
<proteinExistence type="inferred from homology"/>
<dbReference type="PRINTS" id="PR00081">
    <property type="entry name" value="GDHRDH"/>
</dbReference>
<dbReference type="GO" id="GO:0016020">
    <property type="term" value="C:membrane"/>
    <property type="evidence" value="ECO:0007669"/>
    <property type="project" value="TreeGrafter"/>
</dbReference>
<organism evidence="4">
    <name type="scientific">freshwater metagenome</name>
    <dbReference type="NCBI Taxonomy" id="449393"/>
    <lineage>
        <taxon>unclassified sequences</taxon>
        <taxon>metagenomes</taxon>
        <taxon>ecological metagenomes</taxon>
    </lineage>
</organism>
<keyword evidence="2" id="KW-0560">Oxidoreductase</keyword>
<dbReference type="PANTHER" id="PTHR44196:SF1">
    <property type="entry name" value="DEHYDROGENASE_REDUCTASE SDR FAMILY MEMBER 7B"/>
    <property type="match status" value="1"/>
</dbReference>
<reference evidence="4" key="1">
    <citation type="submission" date="2020-05" db="EMBL/GenBank/DDBJ databases">
        <authorList>
            <person name="Chiriac C."/>
            <person name="Salcher M."/>
            <person name="Ghai R."/>
            <person name="Kavagutti S V."/>
        </authorList>
    </citation>
    <scope>NUCLEOTIDE SEQUENCE</scope>
</reference>
<name>A0A6J6Y1B3_9ZZZZ</name>
<dbReference type="GO" id="GO:0016491">
    <property type="term" value="F:oxidoreductase activity"/>
    <property type="evidence" value="ECO:0007669"/>
    <property type="project" value="UniProtKB-KW"/>
</dbReference>
<evidence type="ECO:0000313" key="4">
    <source>
        <dbReference type="EMBL" id="CAB4801318.1"/>
    </source>
</evidence>
<dbReference type="AlphaFoldDB" id="A0A6J6Y1B3"/>
<accession>A0A6J6Y1B3</accession>
<protein>
    <submittedName>
        <fullName evidence="4">Unannotated protein</fullName>
    </submittedName>
</protein>